<dbReference type="InterPro" id="IPR017970">
    <property type="entry name" value="Homeobox_CS"/>
</dbReference>
<evidence type="ECO:0000256" key="1">
    <source>
        <dbReference type="ARBA" id="ARBA00004123"/>
    </source>
</evidence>
<evidence type="ECO:0000256" key="4">
    <source>
        <dbReference type="ARBA" id="ARBA00023155"/>
    </source>
</evidence>
<dbReference type="AlphaFoldDB" id="A0A7R8CBZ5"/>
<feature type="DNA-binding region" description="Homeobox" evidence="8">
    <location>
        <begin position="102"/>
        <end position="161"/>
    </location>
</feature>
<dbReference type="InterPro" id="IPR020479">
    <property type="entry name" value="HD_metazoa"/>
</dbReference>
<accession>A0A7R8CBZ5</accession>
<dbReference type="CDD" id="cd00086">
    <property type="entry name" value="homeodomain"/>
    <property type="match status" value="1"/>
</dbReference>
<evidence type="ECO:0000313" key="12">
    <source>
        <dbReference type="EMBL" id="CAF2760920.1"/>
    </source>
</evidence>
<evidence type="ECO:0000256" key="6">
    <source>
        <dbReference type="ARBA" id="ARBA00056641"/>
    </source>
</evidence>
<reference evidence="12" key="1">
    <citation type="submission" date="2021-02" db="EMBL/GenBank/DDBJ databases">
        <authorList>
            <person name="Bekaert M."/>
        </authorList>
    </citation>
    <scope>NUCLEOTIDE SEQUENCE</scope>
    <source>
        <strain evidence="12">IoA-00</strain>
    </source>
</reference>
<evidence type="ECO:0000256" key="7">
    <source>
        <dbReference type="ARBA" id="ARBA00068739"/>
    </source>
</evidence>
<dbReference type="PRINTS" id="PR00031">
    <property type="entry name" value="HTHREPRESSR"/>
</dbReference>
<dbReference type="EMBL" id="HG994580">
    <property type="protein sequence ID" value="CAF2760920.1"/>
    <property type="molecule type" value="Genomic_DNA"/>
</dbReference>
<dbReference type="Gene3D" id="1.10.10.60">
    <property type="entry name" value="Homeodomain-like"/>
    <property type="match status" value="1"/>
</dbReference>
<evidence type="ECO:0000313" key="13">
    <source>
        <dbReference type="Proteomes" id="UP000675881"/>
    </source>
</evidence>
<keyword evidence="4 8" id="KW-0371">Homeobox</keyword>
<dbReference type="SMART" id="SM00389">
    <property type="entry name" value="HOX"/>
    <property type="match status" value="1"/>
</dbReference>
<evidence type="ECO:0000259" key="11">
    <source>
        <dbReference type="PROSITE" id="PS50071"/>
    </source>
</evidence>
<evidence type="ECO:0000256" key="9">
    <source>
        <dbReference type="RuleBase" id="RU000682"/>
    </source>
</evidence>
<dbReference type="GO" id="GO:0000981">
    <property type="term" value="F:DNA-binding transcription factor activity, RNA polymerase II-specific"/>
    <property type="evidence" value="ECO:0007669"/>
    <property type="project" value="InterPro"/>
</dbReference>
<dbReference type="PROSITE" id="PS00027">
    <property type="entry name" value="HOMEOBOX_1"/>
    <property type="match status" value="1"/>
</dbReference>
<gene>
    <name evidence="12" type="ORF">LSAA_1464</name>
</gene>
<dbReference type="GO" id="GO:0005634">
    <property type="term" value="C:nucleus"/>
    <property type="evidence" value="ECO:0007669"/>
    <property type="project" value="UniProtKB-SubCell"/>
</dbReference>
<dbReference type="GO" id="GO:0003677">
    <property type="term" value="F:DNA binding"/>
    <property type="evidence" value="ECO:0007669"/>
    <property type="project" value="UniProtKB-UniRule"/>
</dbReference>
<dbReference type="InterPro" id="IPR001356">
    <property type="entry name" value="HD"/>
</dbReference>
<dbReference type="InterPro" id="IPR000047">
    <property type="entry name" value="HTH_motif"/>
</dbReference>
<dbReference type="PANTHER" id="PTHR24333">
    <property type="entry name" value="HOMEO BOX HB9 LIKE A-RELATED"/>
    <property type="match status" value="1"/>
</dbReference>
<name>A0A7R8CBZ5_LEPSM</name>
<keyword evidence="3 8" id="KW-0238">DNA-binding</keyword>
<keyword evidence="2" id="KW-0217">Developmental protein</keyword>
<dbReference type="Proteomes" id="UP000675881">
    <property type="component" value="Chromosome 1"/>
</dbReference>
<evidence type="ECO:0000256" key="10">
    <source>
        <dbReference type="SAM" id="MobiDB-lite"/>
    </source>
</evidence>
<evidence type="ECO:0000256" key="8">
    <source>
        <dbReference type="PROSITE-ProRule" id="PRU00108"/>
    </source>
</evidence>
<dbReference type="InterPro" id="IPR009057">
    <property type="entry name" value="Homeodomain-like_sf"/>
</dbReference>
<dbReference type="OrthoDB" id="6159439at2759"/>
<keyword evidence="13" id="KW-1185">Reference proteome</keyword>
<comment type="function">
    <text evidence="6">Required to establish the unique cell identity of photoreceptors R2 and R5 and consequently for ommatidial assembly in the developing eye imaginal disk. Repression of expression in R8 photoreceptor by senseless (sens) is an essential mechanism of R8 cell fate determination.</text>
</comment>
<evidence type="ECO:0000256" key="5">
    <source>
        <dbReference type="ARBA" id="ARBA00023242"/>
    </source>
</evidence>
<sequence length="228" mass="26672">MRILLPIPPPLSSSSPPLPHLGADEEDLDEESESREAKVFSFPLVPDSEYWNSHFNHPHPKLHSYPLPHSHQEQQNSLLTDFPFNGGLAAFLARRKRRESRQRRQRTTFTSDQTLRLEVEYQRNEYISRPRRFELAENLDLTETQIKIWFQNRRAKDKRIEKAHIDQQYRYIAFGSVPPSSYSLLCSDCYYKPGSCGPIHRGTPLPPQQNPLSNHFKQVQELKNENPI</sequence>
<comment type="subcellular location">
    <subcellularLocation>
        <location evidence="1 8 9">Nucleus</location>
    </subcellularLocation>
</comment>
<evidence type="ECO:0000256" key="2">
    <source>
        <dbReference type="ARBA" id="ARBA00022473"/>
    </source>
</evidence>
<feature type="compositionally biased region" description="Acidic residues" evidence="10">
    <location>
        <begin position="24"/>
        <end position="33"/>
    </location>
</feature>
<feature type="region of interest" description="Disordered" evidence="10">
    <location>
        <begin position="1"/>
        <end position="37"/>
    </location>
</feature>
<dbReference type="GO" id="GO:0048663">
    <property type="term" value="P:neuron fate commitment"/>
    <property type="evidence" value="ECO:0007669"/>
    <property type="project" value="UniProtKB-ARBA"/>
</dbReference>
<dbReference type="InterPro" id="IPR050848">
    <property type="entry name" value="Homeobox_TF"/>
</dbReference>
<dbReference type="SUPFAM" id="SSF46689">
    <property type="entry name" value="Homeodomain-like"/>
    <property type="match status" value="1"/>
</dbReference>
<proteinExistence type="predicted"/>
<dbReference type="FunFam" id="1.10.10.60:FF:000417">
    <property type="entry name" value="Even-skipped homeobox 1"/>
    <property type="match status" value="1"/>
</dbReference>
<dbReference type="PRINTS" id="PR00024">
    <property type="entry name" value="HOMEOBOX"/>
</dbReference>
<feature type="compositionally biased region" description="Pro residues" evidence="10">
    <location>
        <begin position="1"/>
        <end position="19"/>
    </location>
</feature>
<dbReference type="PROSITE" id="PS50071">
    <property type="entry name" value="HOMEOBOX_2"/>
    <property type="match status" value="1"/>
</dbReference>
<feature type="domain" description="Homeobox" evidence="11">
    <location>
        <begin position="100"/>
        <end position="160"/>
    </location>
</feature>
<organism evidence="12 13">
    <name type="scientific">Lepeophtheirus salmonis</name>
    <name type="common">Salmon louse</name>
    <name type="synonym">Caligus salmonis</name>
    <dbReference type="NCBI Taxonomy" id="72036"/>
    <lineage>
        <taxon>Eukaryota</taxon>
        <taxon>Metazoa</taxon>
        <taxon>Ecdysozoa</taxon>
        <taxon>Arthropoda</taxon>
        <taxon>Crustacea</taxon>
        <taxon>Multicrustacea</taxon>
        <taxon>Hexanauplia</taxon>
        <taxon>Copepoda</taxon>
        <taxon>Siphonostomatoida</taxon>
        <taxon>Caligidae</taxon>
        <taxon>Lepeophtheirus</taxon>
    </lineage>
</organism>
<dbReference type="PANTHER" id="PTHR24333:SF8">
    <property type="entry name" value="HOMEOBOX PROTEIN CEH-62"/>
    <property type="match status" value="1"/>
</dbReference>
<keyword evidence="5 8" id="KW-0539">Nucleus</keyword>
<protein>
    <recommendedName>
        <fullName evidence="7">Homeobox protein rough</fullName>
    </recommendedName>
</protein>
<evidence type="ECO:0000256" key="3">
    <source>
        <dbReference type="ARBA" id="ARBA00023125"/>
    </source>
</evidence>
<dbReference type="Pfam" id="PF00046">
    <property type="entry name" value="Homeodomain"/>
    <property type="match status" value="1"/>
</dbReference>